<gene>
    <name evidence="6" type="ORF">ACFQ1S_07550</name>
</gene>
<evidence type="ECO:0000256" key="4">
    <source>
        <dbReference type="PROSITE-ProRule" id="PRU00335"/>
    </source>
</evidence>
<dbReference type="PROSITE" id="PS50977">
    <property type="entry name" value="HTH_TETR_2"/>
    <property type="match status" value="1"/>
</dbReference>
<feature type="DNA-binding region" description="H-T-H motif" evidence="4">
    <location>
        <begin position="35"/>
        <end position="54"/>
    </location>
</feature>
<name>A0ABW3M438_9PSEU</name>
<feature type="domain" description="HTH tetR-type" evidence="5">
    <location>
        <begin position="12"/>
        <end position="72"/>
    </location>
</feature>
<evidence type="ECO:0000256" key="2">
    <source>
        <dbReference type="ARBA" id="ARBA00023125"/>
    </source>
</evidence>
<dbReference type="EMBL" id="JBHTIS010000304">
    <property type="protein sequence ID" value="MFD1045451.1"/>
    <property type="molecule type" value="Genomic_DNA"/>
</dbReference>
<dbReference type="Proteomes" id="UP001597045">
    <property type="component" value="Unassembled WGS sequence"/>
</dbReference>
<keyword evidence="2 4" id="KW-0238">DNA-binding</keyword>
<evidence type="ECO:0000313" key="7">
    <source>
        <dbReference type="Proteomes" id="UP001597045"/>
    </source>
</evidence>
<accession>A0ABW3M438</accession>
<dbReference type="InterPro" id="IPR009057">
    <property type="entry name" value="Homeodomain-like_sf"/>
</dbReference>
<dbReference type="InterPro" id="IPR001647">
    <property type="entry name" value="HTH_TetR"/>
</dbReference>
<sequence>MAEPGLRERKKQQTRQRIVAAAIGLFADRGFDHVPVAEVARAAEVSEATVFNYFPSKEDLVYEGMDEFEDRLLTAVRERAAGTPVLAAFRDVLLQPAGSLANGDPTATARIATVARIIADSPTLQARELRSYNRHTTALAEAIGNGTTTAWVVANALMGVNRAMKDAVHRGALAGRDGAQITRDVVAQARAAFELLELGLGGYGGT</sequence>
<keyword evidence="7" id="KW-1185">Reference proteome</keyword>
<dbReference type="Gene3D" id="1.10.357.10">
    <property type="entry name" value="Tetracycline Repressor, domain 2"/>
    <property type="match status" value="1"/>
</dbReference>
<proteinExistence type="predicted"/>
<dbReference type="PANTHER" id="PTHR30055:SF234">
    <property type="entry name" value="HTH-TYPE TRANSCRIPTIONAL REGULATOR BETI"/>
    <property type="match status" value="1"/>
</dbReference>
<evidence type="ECO:0000313" key="6">
    <source>
        <dbReference type="EMBL" id="MFD1045451.1"/>
    </source>
</evidence>
<evidence type="ECO:0000256" key="3">
    <source>
        <dbReference type="ARBA" id="ARBA00023163"/>
    </source>
</evidence>
<evidence type="ECO:0000259" key="5">
    <source>
        <dbReference type="PROSITE" id="PS50977"/>
    </source>
</evidence>
<dbReference type="Pfam" id="PF00440">
    <property type="entry name" value="TetR_N"/>
    <property type="match status" value="1"/>
</dbReference>
<protein>
    <submittedName>
        <fullName evidence="6">TetR/AcrR family transcriptional regulator</fullName>
    </submittedName>
</protein>
<reference evidence="7" key="1">
    <citation type="journal article" date="2019" name="Int. J. Syst. Evol. Microbiol.">
        <title>The Global Catalogue of Microorganisms (GCM) 10K type strain sequencing project: providing services to taxonomists for standard genome sequencing and annotation.</title>
        <authorList>
            <consortium name="The Broad Institute Genomics Platform"/>
            <consortium name="The Broad Institute Genome Sequencing Center for Infectious Disease"/>
            <person name="Wu L."/>
            <person name="Ma J."/>
        </authorList>
    </citation>
    <scope>NUCLEOTIDE SEQUENCE [LARGE SCALE GENOMIC DNA]</scope>
    <source>
        <strain evidence="7">JCM 31486</strain>
    </source>
</reference>
<organism evidence="6 7">
    <name type="scientific">Kibdelosporangium lantanae</name>
    <dbReference type="NCBI Taxonomy" id="1497396"/>
    <lineage>
        <taxon>Bacteria</taxon>
        <taxon>Bacillati</taxon>
        <taxon>Actinomycetota</taxon>
        <taxon>Actinomycetes</taxon>
        <taxon>Pseudonocardiales</taxon>
        <taxon>Pseudonocardiaceae</taxon>
        <taxon>Kibdelosporangium</taxon>
    </lineage>
</organism>
<comment type="caution">
    <text evidence="6">The sequence shown here is derived from an EMBL/GenBank/DDBJ whole genome shotgun (WGS) entry which is preliminary data.</text>
</comment>
<evidence type="ECO:0000256" key="1">
    <source>
        <dbReference type="ARBA" id="ARBA00023015"/>
    </source>
</evidence>
<dbReference type="InterPro" id="IPR050109">
    <property type="entry name" value="HTH-type_TetR-like_transc_reg"/>
</dbReference>
<dbReference type="Gene3D" id="1.10.10.60">
    <property type="entry name" value="Homeodomain-like"/>
    <property type="match status" value="1"/>
</dbReference>
<dbReference type="SUPFAM" id="SSF46689">
    <property type="entry name" value="Homeodomain-like"/>
    <property type="match status" value="1"/>
</dbReference>
<dbReference type="PRINTS" id="PR00455">
    <property type="entry name" value="HTHTETR"/>
</dbReference>
<keyword evidence="3" id="KW-0804">Transcription</keyword>
<keyword evidence="1" id="KW-0805">Transcription regulation</keyword>
<dbReference type="PANTHER" id="PTHR30055">
    <property type="entry name" value="HTH-TYPE TRANSCRIPTIONAL REGULATOR RUTR"/>
    <property type="match status" value="1"/>
</dbReference>